<dbReference type="Pfam" id="PF13181">
    <property type="entry name" value="TPR_8"/>
    <property type="match status" value="1"/>
</dbReference>
<evidence type="ECO:0000313" key="10">
    <source>
        <dbReference type="Proteomes" id="UP000322699"/>
    </source>
</evidence>
<sequence>MSKTDHRPEMQTPQRPLQRIDRVCDAFETQCLNGEKPSIDDFIREVPPQEQSQLFYELLRLDFEYACKRGNTPDREFYLARYPDHQDAIDKVFFNSGELSRIQDQRRSSGTSSTEIEETLNFSASGDTFHLTEPVQSQTASIEGYEIIDEIARGGMGIVYKARQIDANRVVALKMILSGTLAGESEVARFKIEAESAASLNHPGIVPIYDVGESQGMHYFSMGFIDGPSLKGYQKNHSPGPKRAAEIVKAVADAISHAHSKGIIHRDLKPANILIDEDGNPRVTDFGLSKILEGQTDLTGTGQLLGTPAYMSPEQAAGQTSKVGPLSDVYSLGAMLYELVSGRTPFESESIIGMLEQVCSKNPDSLRSLSPTADTDIESICMKCLEKEPAHRYQSAAALADDLGRYLDGSPIIARRTPRTQKLIRWCRRKPLIAGLAACSLVTFLIFGSTTAYFAVSSSANNSIAIVEREKNDTNFAIAQNAVDQMVDQARLLEDIPRTETQRKEFLVNATDFYEGFLEQRPDDPELQHQAAVLHRSMGDIFRLLGEVDPAHQAYDQSIKLLRQLVMSQPDDVRHKEQLRESHLWLSVLLKPVEVESAIGAIDRAFNIQNALSKSAPGQTNNQYGLARVLYNRGLLLSERGDVESAEKDYQRAERGFKNVLLDLDAAKQRECRLYLSHTLNNFGMLLKMTQRCEEAKVKVQNAIELLADISESRKERRELAIYFNNLSNIYASTGEVDEAITINQESIDLLERLVQDYPRYPDLKNSLANALNSHGSLAGRGGQLPKAAEFFGKAEVVFQQLLDDYPGNVIYSNRLGNSKYNHAVVSYMQATHDAAITQLNEALTLHRYAFDSNPNNVEFAGNLRNDYSLLVKSQLAIGQLSEMQRTIDQCLDTFPDDAAIRVQAAKWLASGIKMLRGQDDKNSSASNRLVEKFGQQAVSLLDSAREQEHMPSIFDGDEVAVAFEPLADRSDFQQLIAELRSESQP</sequence>
<evidence type="ECO:0000256" key="2">
    <source>
        <dbReference type="ARBA" id="ARBA00022527"/>
    </source>
</evidence>
<keyword evidence="5 9" id="KW-0418">Kinase</keyword>
<dbReference type="PANTHER" id="PTHR43289">
    <property type="entry name" value="MITOGEN-ACTIVATED PROTEIN KINASE KINASE KINASE 20-RELATED"/>
    <property type="match status" value="1"/>
</dbReference>
<dbReference type="InterPro" id="IPR008271">
    <property type="entry name" value="Ser/Thr_kinase_AS"/>
</dbReference>
<dbReference type="SUPFAM" id="SSF48452">
    <property type="entry name" value="TPR-like"/>
    <property type="match status" value="1"/>
</dbReference>
<dbReference type="PANTHER" id="PTHR43289:SF6">
    <property type="entry name" value="SERINE_THREONINE-PROTEIN KINASE NEKL-3"/>
    <property type="match status" value="1"/>
</dbReference>
<keyword evidence="7" id="KW-0812">Transmembrane</keyword>
<reference evidence="9 10" key="1">
    <citation type="submission" date="2019-08" db="EMBL/GenBank/DDBJ databases">
        <title>Deep-cultivation of Planctomycetes and their phenomic and genomic characterization uncovers novel biology.</title>
        <authorList>
            <person name="Wiegand S."/>
            <person name="Jogler M."/>
            <person name="Boedeker C."/>
            <person name="Pinto D."/>
            <person name="Vollmers J."/>
            <person name="Rivas-Marin E."/>
            <person name="Kohn T."/>
            <person name="Peeters S.H."/>
            <person name="Heuer A."/>
            <person name="Rast P."/>
            <person name="Oberbeckmann S."/>
            <person name="Bunk B."/>
            <person name="Jeske O."/>
            <person name="Meyerdierks A."/>
            <person name="Storesund J.E."/>
            <person name="Kallscheuer N."/>
            <person name="Luecker S."/>
            <person name="Lage O.M."/>
            <person name="Pohl T."/>
            <person name="Merkel B.J."/>
            <person name="Hornburger P."/>
            <person name="Mueller R.-W."/>
            <person name="Bruemmer F."/>
            <person name="Labrenz M."/>
            <person name="Spormann A.M."/>
            <person name="Op Den Camp H."/>
            <person name="Overmann J."/>
            <person name="Amann R."/>
            <person name="Jetten M.S.M."/>
            <person name="Mascher T."/>
            <person name="Medema M.H."/>
            <person name="Devos D.P."/>
            <person name="Kaster A.-K."/>
            <person name="Ovreas L."/>
            <person name="Rohde M."/>
            <person name="Galperin M.Y."/>
            <person name="Jogler C."/>
        </authorList>
    </citation>
    <scope>NUCLEOTIDE SEQUENCE [LARGE SCALE GENOMIC DNA]</scope>
    <source>
        <strain evidence="9 10">LF1</strain>
    </source>
</reference>
<evidence type="ECO:0000256" key="3">
    <source>
        <dbReference type="ARBA" id="ARBA00022679"/>
    </source>
</evidence>
<dbReference type="Proteomes" id="UP000322699">
    <property type="component" value="Unassembled WGS sequence"/>
</dbReference>
<dbReference type="SMART" id="SM00220">
    <property type="entry name" value="S_TKc"/>
    <property type="match status" value="1"/>
</dbReference>
<dbReference type="Pfam" id="PF00069">
    <property type="entry name" value="Pkinase"/>
    <property type="match status" value="1"/>
</dbReference>
<dbReference type="Pfam" id="PF13374">
    <property type="entry name" value="TPR_10"/>
    <property type="match status" value="1"/>
</dbReference>
<dbReference type="EC" id="2.7.11.1" evidence="1"/>
<dbReference type="CDD" id="cd14014">
    <property type="entry name" value="STKc_PknB_like"/>
    <property type="match status" value="1"/>
</dbReference>
<dbReference type="InterPro" id="IPR019734">
    <property type="entry name" value="TPR_rpt"/>
</dbReference>
<evidence type="ECO:0000313" key="9">
    <source>
        <dbReference type="EMBL" id="KAA1260442.1"/>
    </source>
</evidence>
<dbReference type="InterPro" id="IPR011009">
    <property type="entry name" value="Kinase-like_dom_sf"/>
</dbReference>
<keyword evidence="10" id="KW-1185">Reference proteome</keyword>
<name>A0A5B1CJI4_9BACT</name>
<keyword evidence="3 9" id="KW-0808">Transferase</keyword>
<keyword evidence="2" id="KW-0723">Serine/threonine-protein kinase</keyword>
<gene>
    <name evidence="9" type="primary">prkC_6</name>
    <name evidence="9" type="ORF">LF1_29820</name>
</gene>
<dbReference type="EMBL" id="VRLW01000001">
    <property type="protein sequence ID" value="KAA1260442.1"/>
    <property type="molecule type" value="Genomic_DNA"/>
</dbReference>
<evidence type="ECO:0000256" key="1">
    <source>
        <dbReference type="ARBA" id="ARBA00012513"/>
    </source>
</evidence>
<dbReference type="Gene3D" id="1.25.40.10">
    <property type="entry name" value="Tetratricopeptide repeat domain"/>
    <property type="match status" value="2"/>
</dbReference>
<dbReference type="Gene3D" id="1.10.510.10">
    <property type="entry name" value="Transferase(Phosphotransferase) domain 1"/>
    <property type="match status" value="1"/>
</dbReference>
<evidence type="ECO:0000256" key="5">
    <source>
        <dbReference type="ARBA" id="ARBA00022777"/>
    </source>
</evidence>
<dbReference type="RefSeq" id="WP_068258030.1">
    <property type="nucleotide sequence ID" value="NZ_LWSK01000002.1"/>
</dbReference>
<feature type="transmembrane region" description="Helical" evidence="7">
    <location>
        <begin position="432"/>
        <end position="456"/>
    </location>
</feature>
<dbReference type="PROSITE" id="PS50011">
    <property type="entry name" value="PROTEIN_KINASE_DOM"/>
    <property type="match status" value="1"/>
</dbReference>
<dbReference type="AlphaFoldDB" id="A0A5B1CJI4"/>
<evidence type="ECO:0000256" key="4">
    <source>
        <dbReference type="ARBA" id="ARBA00022741"/>
    </source>
</evidence>
<dbReference type="FunFam" id="1.10.510.10:FF:000021">
    <property type="entry name" value="Serine/threonine protein kinase"/>
    <property type="match status" value="1"/>
</dbReference>
<keyword evidence="4" id="KW-0547">Nucleotide-binding</keyword>
<keyword evidence="7" id="KW-0472">Membrane</keyword>
<evidence type="ECO:0000259" key="8">
    <source>
        <dbReference type="PROSITE" id="PS50011"/>
    </source>
</evidence>
<dbReference type="PROSITE" id="PS00108">
    <property type="entry name" value="PROTEIN_KINASE_ST"/>
    <property type="match status" value="1"/>
</dbReference>
<dbReference type="InterPro" id="IPR000719">
    <property type="entry name" value="Prot_kinase_dom"/>
</dbReference>
<dbReference type="SUPFAM" id="SSF56112">
    <property type="entry name" value="Protein kinase-like (PK-like)"/>
    <property type="match status" value="1"/>
</dbReference>
<evidence type="ECO:0000256" key="7">
    <source>
        <dbReference type="SAM" id="Phobius"/>
    </source>
</evidence>
<keyword evidence="7" id="KW-1133">Transmembrane helix</keyword>
<proteinExistence type="predicted"/>
<organism evidence="9 10">
    <name type="scientific">Rubripirellula obstinata</name>
    <dbReference type="NCBI Taxonomy" id="406547"/>
    <lineage>
        <taxon>Bacteria</taxon>
        <taxon>Pseudomonadati</taxon>
        <taxon>Planctomycetota</taxon>
        <taxon>Planctomycetia</taxon>
        <taxon>Pirellulales</taxon>
        <taxon>Pirellulaceae</taxon>
        <taxon>Rubripirellula</taxon>
    </lineage>
</organism>
<dbReference type="GO" id="GO:0004674">
    <property type="term" value="F:protein serine/threonine kinase activity"/>
    <property type="evidence" value="ECO:0007669"/>
    <property type="project" value="UniProtKB-KW"/>
</dbReference>
<protein>
    <recommendedName>
        <fullName evidence="1">non-specific serine/threonine protein kinase</fullName>
        <ecNumber evidence="1">2.7.11.1</ecNumber>
    </recommendedName>
</protein>
<dbReference type="Gene3D" id="3.30.200.20">
    <property type="entry name" value="Phosphorylase Kinase, domain 1"/>
    <property type="match status" value="1"/>
</dbReference>
<accession>A0A5B1CJI4</accession>
<evidence type="ECO:0000256" key="6">
    <source>
        <dbReference type="ARBA" id="ARBA00022840"/>
    </source>
</evidence>
<feature type="domain" description="Protein kinase" evidence="8">
    <location>
        <begin position="145"/>
        <end position="407"/>
    </location>
</feature>
<dbReference type="GO" id="GO:0005524">
    <property type="term" value="F:ATP binding"/>
    <property type="evidence" value="ECO:0007669"/>
    <property type="project" value="UniProtKB-KW"/>
</dbReference>
<comment type="caution">
    <text evidence="9">The sequence shown here is derived from an EMBL/GenBank/DDBJ whole genome shotgun (WGS) entry which is preliminary data.</text>
</comment>
<keyword evidence="6" id="KW-0067">ATP-binding</keyword>
<dbReference type="SMART" id="SM00028">
    <property type="entry name" value="TPR"/>
    <property type="match status" value="5"/>
</dbReference>
<dbReference type="InterPro" id="IPR011990">
    <property type="entry name" value="TPR-like_helical_dom_sf"/>
</dbReference>
<dbReference type="OrthoDB" id="6111975at2"/>